<protein>
    <recommendedName>
        <fullName evidence="4">ABC-2 family transporter protein</fullName>
    </recommendedName>
</protein>
<accession>A0A1M6N9X6</accession>
<keyword evidence="1" id="KW-0472">Membrane</keyword>
<proteinExistence type="predicted"/>
<name>A0A1M6N9X6_9BACT</name>
<sequence length="222" mass="25340">MIKSLFYKEWIKLRWVLLGAAIVTAGLLVYILLSVREVMEFKSAMDAWYNYIHIQKNFYTVIKYNALAWGAIFAFTQFVFETRQHRLRLLFHLPLAHNRSLYWMMAAGLASLAAVCLLTMGGLAWITLALYPAEVFTSVLWTIAPWLAAGFAAYFCMALFLLEPSWQRKVAFLFLGCLVGMLFFQGGGYDAYKHSLGAYLAFAFVLGFAPLLPAFRFKRGSY</sequence>
<feature type="transmembrane region" description="Helical" evidence="1">
    <location>
        <begin position="143"/>
        <end position="163"/>
    </location>
</feature>
<feature type="transmembrane region" description="Helical" evidence="1">
    <location>
        <begin position="61"/>
        <end position="80"/>
    </location>
</feature>
<evidence type="ECO:0000256" key="1">
    <source>
        <dbReference type="SAM" id="Phobius"/>
    </source>
</evidence>
<evidence type="ECO:0000313" key="3">
    <source>
        <dbReference type="Proteomes" id="UP000183994"/>
    </source>
</evidence>
<feature type="transmembrane region" description="Helical" evidence="1">
    <location>
        <begin position="170"/>
        <end position="189"/>
    </location>
</feature>
<feature type="transmembrane region" description="Helical" evidence="1">
    <location>
        <begin position="101"/>
        <end position="131"/>
    </location>
</feature>
<dbReference type="EMBL" id="FQZU01000014">
    <property type="protein sequence ID" value="SHJ92499.1"/>
    <property type="molecule type" value="Genomic_DNA"/>
</dbReference>
<gene>
    <name evidence="2" type="ORF">SAMN02745216_02563</name>
</gene>
<keyword evidence="1" id="KW-1133">Transmembrane helix</keyword>
<keyword evidence="3" id="KW-1185">Reference proteome</keyword>
<reference evidence="3" key="1">
    <citation type="submission" date="2016-11" db="EMBL/GenBank/DDBJ databases">
        <authorList>
            <person name="Varghese N."/>
            <person name="Submissions S."/>
        </authorList>
    </citation>
    <scope>NUCLEOTIDE SEQUENCE [LARGE SCALE GENOMIC DNA]</scope>
    <source>
        <strain evidence="3">DSM 16219</strain>
    </source>
</reference>
<dbReference type="OrthoDB" id="9157310at2"/>
<dbReference type="STRING" id="1121393.SAMN02745216_02563"/>
<dbReference type="RefSeq" id="WP_073476379.1">
    <property type="nucleotide sequence ID" value="NZ_FQZU01000014.1"/>
</dbReference>
<evidence type="ECO:0000313" key="2">
    <source>
        <dbReference type="EMBL" id="SHJ92499.1"/>
    </source>
</evidence>
<feature type="transmembrane region" description="Helical" evidence="1">
    <location>
        <begin position="195"/>
        <end position="215"/>
    </location>
</feature>
<dbReference type="Proteomes" id="UP000183994">
    <property type="component" value="Unassembled WGS sequence"/>
</dbReference>
<dbReference type="AlphaFoldDB" id="A0A1M6N9X6"/>
<evidence type="ECO:0008006" key="4">
    <source>
        <dbReference type="Google" id="ProtNLM"/>
    </source>
</evidence>
<organism evidence="2 3">
    <name type="scientific">Desulfatibacillum alkenivorans DSM 16219</name>
    <dbReference type="NCBI Taxonomy" id="1121393"/>
    <lineage>
        <taxon>Bacteria</taxon>
        <taxon>Pseudomonadati</taxon>
        <taxon>Thermodesulfobacteriota</taxon>
        <taxon>Desulfobacteria</taxon>
        <taxon>Desulfobacterales</taxon>
        <taxon>Desulfatibacillaceae</taxon>
        <taxon>Desulfatibacillum</taxon>
    </lineage>
</organism>
<keyword evidence="1" id="KW-0812">Transmembrane</keyword>
<feature type="transmembrane region" description="Helical" evidence="1">
    <location>
        <begin position="12"/>
        <end position="33"/>
    </location>
</feature>